<keyword evidence="14" id="KW-1185">Reference proteome</keyword>
<evidence type="ECO:0000256" key="9">
    <source>
        <dbReference type="ARBA" id="ARBA00047493"/>
    </source>
</evidence>
<comment type="catalytic activity">
    <reaction evidence="9">
        <text>(6S)-5,6,7,8-tetrahydrofolyl-(gamma-L-Glu)(n) + L-glutamate + ATP = (6S)-5,6,7,8-tetrahydrofolyl-(gamma-L-Glu)(n+1) + ADP + phosphate + H(+)</text>
        <dbReference type="Rhea" id="RHEA:10580"/>
        <dbReference type="Rhea" id="RHEA-COMP:14738"/>
        <dbReference type="Rhea" id="RHEA-COMP:14740"/>
        <dbReference type="ChEBI" id="CHEBI:15378"/>
        <dbReference type="ChEBI" id="CHEBI:29985"/>
        <dbReference type="ChEBI" id="CHEBI:30616"/>
        <dbReference type="ChEBI" id="CHEBI:43474"/>
        <dbReference type="ChEBI" id="CHEBI:141005"/>
        <dbReference type="ChEBI" id="CHEBI:456216"/>
        <dbReference type="EC" id="6.3.2.17"/>
    </reaction>
</comment>
<dbReference type="Pfam" id="PF08245">
    <property type="entry name" value="Mur_ligase_M"/>
    <property type="match status" value="1"/>
</dbReference>
<dbReference type="PIRSF" id="PIRSF001563">
    <property type="entry name" value="Folylpolyglu_synth"/>
    <property type="match status" value="1"/>
</dbReference>
<accession>A0ABR7IQH7</accession>
<evidence type="ECO:0000313" key="14">
    <source>
        <dbReference type="Proteomes" id="UP000649151"/>
    </source>
</evidence>
<gene>
    <name evidence="13" type="ORF">H8Z77_05120</name>
</gene>
<evidence type="ECO:0000313" key="13">
    <source>
        <dbReference type="EMBL" id="MBC5787405.1"/>
    </source>
</evidence>
<evidence type="ECO:0000256" key="8">
    <source>
        <dbReference type="ARBA" id="ARBA00030592"/>
    </source>
</evidence>
<evidence type="ECO:0000256" key="5">
    <source>
        <dbReference type="ARBA" id="ARBA00022741"/>
    </source>
</evidence>
<dbReference type="Proteomes" id="UP000649151">
    <property type="component" value="Unassembled WGS sequence"/>
</dbReference>
<feature type="domain" description="Mur ligase central" evidence="12">
    <location>
        <begin position="46"/>
        <end position="266"/>
    </location>
</feature>
<organism evidence="13 14">
    <name type="scientific">Clostridium facile</name>
    <dbReference type="NCBI Taxonomy" id="2763035"/>
    <lineage>
        <taxon>Bacteria</taxon>
        <taxon>Bacillati</taxon>
        <taxon>Bacillota</taxon>
        <taxon>Clostridia</taxon>
        <taxon>Eubacteriales</taxon>
        <taxon>Clostridiaceae</taxon>
        <taxon>Clostridium</taxon>
    </lineage>
</organism>
<dbReference type="InterPro" id="IPR036565">
    <property type="entry name" value="Mur-like_cat_sf"/>
</dbReference>
<comment type="similarity">
    <text evidence="1 10">Belongs to the folylpolyglutamate synthase family.</text>
</comment>
<dbReference type="SUPFAM" id="SSF53244">
    <property type="entry name" value="MurD-like peptide ligases, peptide-binding domain"/>
    <property type="match status" value="1"/>
</dbReference>
<dbReference type="PANTHER" id="PTHR11136:SF0">
    <property type="entry name" value="DIHYDROFOLATE SYNTHETASE-RELATED"/>
    <property type="match status" value="1"/>
</dbReference>
<dbReference type="InterPro" id="IPR013221">
    <property type="entry name" value="Mur_ligase_cen"/>
</dbReference>
<dbReference type="EC" id="6.3.2.17" evidence="2"/>
<sequence>MEQAYQRALNFVHNMPAFSSVPGVFRIKRLLQYLGNPQEQLKFVHIAGTNGKGSTAAMCAAAFQEAGYKTGLYISPFIIDFRERFQIDGEMISKHEFVELYIQVRDAYERITAEGLECNEYDFITALAFLYFRRNHCDIVCLEVGLGGDADATNIIPPPEAAVITKISYDHMKVLGNTIQQIAKAKAGIIKHGSPCICYPDQTEDVLEVIMQTCATVQSPLILPNMYQTEILRCDENGTIFLYGGREYHLKLLGKHQIDNAITAIETLRNLKTIQLTEQQIANGIAKTTFPARMEILQHDPIVVLDGAHNPNGFVALAKSIRMFQCSPKIGVCGVLKDKSYQQELALLDGVLDHLVVTNVDSPRGLAAEELKNVAEGNHFQVSLSDYPQQAYQQAIKLAGKQGGVFIFGSLFLAADLRKYLQKEKL</sequence>
<evidence type="ECO:0000259" key="11">
    <source>
        <dbReference type="Pfam" id="PF02875"/>
    </source>
</evidence>
<dbReference type="InterPro" id="IPR004101">
    <property type="entry name" value="Mur_ligase_C"/>
</dbReference>
<reference evidence="13 14" key="1">
    <citation type="submission" date="2020-08" db="EMBL/GenBank/DDBJ databases">
        <title>Genome public.</title>
        <authorList>
            <person name="Liu C."/>
            <person name="Sun Q."/>
        </authorList>
    </citation>
    <scope>NUCLEOTIDE SEQUENCE [LARGE SCALE GENOMIC DNA]</scope>
    <source>
        <strain evidence="13 14">NSJ-27</strain>
    </source>
</reference>
<proteinExistence type="inferred from homology"/>
<feature type="domain" description="Mur ligase C-terminal" evidence="11">
    <location>
        <begin position="293"/>
        <end position="410"/>
    </location>
</feature>
<dbReference type="PANTHER" id="PTHR11136">
    <property type="entry name" value="FOLYLPOLYGLUTAMATE SYNTHASE-RELATED"/>
    <property type="match status" value="1"/>
</dbReference>
<dbReference type="InterPro" id="IPR036615">
    <property type="entry name" value="Mur_ligase_C_dom_sf"/>
</dbReference>
<evidence type="ECO:0000256" key="4">
    <source>
        <dbReference type="ARBA" id="ARBA00022723"/>
    </source>
</evidence>
<evidence type="ECO:0000256" key="3">
    <source>
        <dbReference type="ARBA" id="ARBA00022598"/>
    </source>
</evidence>
<evidence type="ECO:0000256" key="10">
    <source>
        <dbReference type="PIRNR" id="PIRNR001563"/>
    </source>
</evidence>
<evidence type="ECO:0000256" key="6">
    <source>
        <dbReference type="ARBA" id="ARBA00022840"/>
    </source>
</evidence>
<dbReference type="Gene3D" id="3.40.1190.10">
    <property type="entry name" value="Mur-like, catalytic domain"/>
    <property type="match status" value="1"/>
</dbReference>
<keyword evidence="3 10" id="KW-0436">Ligase</keyword>
<keyword evidence="6 10" id="KW-0067">ATP-binding</keyword>
<keyword evidence="7" id="KW-0460">Magnesium</keyword>
<evidence type="ECO:0000256" key="1">
    <source>
        <dbReference type="ARBA" id="ARBA00008276"/>
    </source>
</evidence>
<dbReference type="Gene3D" id="3.90.190.20">
    <property type="entry name" value="Mur ligase, C-terminal domain"/>
    <property type="match status" value="1"/>
</dbReference>
<evidence type="ECO:0000256" key="2">
    <source>
        <dbReference type="ARBA" id="ARBA00013025"/>
    </source>
</evidence>
<dbReference type="Pfam" id="PF02875">
    <property type="entry name" value="Mur_ligase_C"/>
    <property type="match status" value="1"/>
</dbReference>
<dbReference type="SUPFAM" id="SSF53623">
    <property type="entry name" value="MurD-like peptide ligases, catalytic domain"/>
    <property type="match status" value="1"/>
</dbReference>
<name>A0ABR7IQH7_9CLOT</name>
<dbReference type="NCBIfam" id="TIGR01499">
    <property type="entry name" value="folC"/>
    <property type="match status" value="1"/>
</dbReference>
<comment type="caution">
    <text evidence="13">The sequence shown here is derived from an EMBL/GenBank/DDBJ whole genome shotgun (WGS) entry which is preliminary data.</text>
</comment>
<dbReference type="InterPro" id="IPR001645">
    <property type="entry name" value="Folylpolyglutamate_synth"/>
</dbReference>
<protein>
    <recommendedName>
        <fullName evidence="2">tetrahydrofolate synthase</fullName>
        <ecNumber evidence="2">6.3.2.17</ecNumber>
    </recommendedName>
    <alternativeName>
        <fullName evidence="8">Tetrahydrofolylpolyglutamate synthase</fullName>
    </alternativeName>
</protein>
<keyword evidence="4" id="KW-0479">Metal-binding</keyword>
<dbReference type="RefSeq" id="WP_069989097.1">
    <property type="nucleotide sequence ID" value="NZ_JACOQK010000001.1"/>
</dbReference>
<evidence type="ECO:0000256" key="7">
    <source>
        <dbReference type="ARBA" id="ARBA00022842"/>
    </source>
</evidence>
<evidence type="ECO:0000259" key="12">
    <source>
        <dbReference type="Pfam" id="PF08245"/>
    </source>
</evidence>
<dbReference type="EMBL" id="JACOQK010000001">
    <property type="protein sequence ID" value="MBC5787405.1"/>
    <property type="molecule type" value="Genomic_DNA"/>
</dbReference>
<keyword evidence="5 10" id="KW-0547">Nucleotide-binding</keyword>